<dbReference type="AlphaFoldDB" id="A0A251SXF3"/>
<accession>A0A251SXF3</accession>
<reference evidence="2" key="2">
    <citation type="submission" date="2017-02" db="EMBL/GenBank/DDBJ databases">
        <title>Sunflower complete genome.</title>
        <authorList>
            <person name="Langlade N."/>
            <person name="Munos S."/>
        </authorList>
    </citation>
    <scope>NUCLEOTIDE SEQUENCE [LARGE SCALE GENOMIC DNA]</scope>
    <source>
        <tissue evidence="2">Leaves</tissue>
    </source>
</reference>
<dbReference type="EMBL" id="CM007902">
    <property type="protein sequence ID" value="OTG03384.1"/>
    <property type="molecule type" value="Genomic_DNA"/>
</dbReference>
<reference evidence="1" key="3">
    <citation type="submission" date="2020-06" db="EMBL/GenBank/DDBJ databases">
        <title>Helianthus annuus Genome sequencing and assembly Release 2.</title>
        <authorList>
            <person name="Gouzy J."/>
            <person name="Langlade N."/>
            <person name="Munos S."/>
        </authorList>
    </citation>
    <scope>NUCLEOTIDE SEQUENCE</scope>
    <source>
        <tissue evidence="1">Leaves</tissue>
    </source>
</reference>
<organism evidence="2 3">
    <name type="scientific">Helianthus annuus</name>
    <name type="common">Common sunflower</name>
    <dbReference type="NCBI Taxonomy" id="4232"/>
    <lineage>
        <taxon>Eukaryota</taxon>
        <taxon>Viridiplantae</taxon>
        <taxon>Streptophyta</taxon>
        <taxon>Embryophyta</taxon>
        <taxon>Tracheophyta</taxon>
        <taxon>Spermatophyta</taxon>
        <taxon>Magnoliopsida</taxon>
        <taxon>eudicotyledons</taxon>
        <taxon>Gunneridae</taxon>
        <taxon>Pentapetalae</taxon>
        <taxon>asterids</taxon>
        <taxon>campanulids</taxon>
        <taxon>Asterales</taxon>
        <taxon>Asteraceae</taxon>
        <taxon>Asteroideae</taxon>
        <taxon>Heliantheae alliance</taxon>
        <taxon>Heliantheae</taxon>
        <taxon>Helianthus</taxon>
    </lineage>
</organism>
<sequence length="166" mass="19893">MLIREKTNLYCLLIHKNLKIFTNLNKKCMVLMYLGRTPHISVYRLKKKTTIDRKYYSTISGKKPLTNTRDPRYIYLAYSTMLSWGKDERLRLDKEKTEKMLENRGLMLEMKAKEINKKFETQKSLQTEADLLFKFKSLCNRIRPLRENEQNFKQKKQVNDLDSSSL</sequence>
<proteinExistence type="predicted"/>
<evidence type="ECO:0000313" key="3">
    <source>
        <dbReference type="Proteomes" id="UP000215914"/>
    </source>
</evidence>
<dbReference type="InParanoid" id="A0A251SXF3"/>
<dbReference type="EMBL" id="MNCJ02000328">
    <property type="protein sequence ID" value="KAF5775634.1"/>
    <property type="molecule type" value="Genomic_DNA"/>
</dbReference>
<gene>
    <name evidence="2" type="ORF">HannXRQ_Chr13g0423461</name>
    <name evidence="1" type="ORF">HanXRQr2_Chr13g0614281</name>
</gene>
<protein>
    <submittedName>
        <fullName evidence="2">Uncharacterized protein</fullName>
    </submittedName>
</protein>
<dbReference type="Proteomes" id="UP000215914">
    <property type="component" value="Chromosome 13"/>
</dbReference>
<reference evidence="1 3" key="1">
    <citation type="journal article" date="2017" name="Nature">
        <title>The sunflower genome provides insights into oil metabolism, flowering and Asterid evolution.</title>
        <authorList>
            <person name="Badouin H."/>
            <person name="Gouzy J."/>
            <person name="Grassa C.J."/>
            <person name="Murat F."/>
            <person name="Staton S.E."/>
            <person name="Cottret L."/>
            <person name="Lelandais-Briere C."/>
            <person name="Owens G.L."/>
            <person name="Carrere S."/>
            <person name="Mayjonade B."/>
            <person name="Legrand L."/>
            <person name="Gill N."/>
            <person name="Kane N.C."/>
            <person name="Bowers J.E."/>
            <person name="Hubner S."/>
            <person name="Bellec A."/>
            <person name="Berard A."/>
            <person name="Berges H."/>
            <person name="Blanchet N."/>
            <person name="Boniface M.C."/>
            <person name="Brunel D."/>
            <person name="Catrice O."/>
            <person name="Chaidir N."/>
            <person name="Claudel C."/>
            <person name="Donnadieu C."/>
            <person name="Faraut T."/>
            <person name="Fievet G."/>
            <person name="Helmstetter N."/>
            <person name="King M."/>
            <person name="Knapp S.J."/>
            <person name="Lai Z."/>
            <person name="Le Paslier M.C."/>
            <person name="Lippi Y."/>
            <person name="Lorenzon L."/>
            <person name="Mandel J.R."/>
            <person name="Marage G."/>
            <person name="Marchand G."/>
            <person name="Marquand E."/>
            <person name="Bret-Mestries E."/>
            <person name="Morien E."/>
            <person name="Nambeesan S."/>
            <person name="Nguyen T."/>
            <person name="Pegot-Espagnet P."/>
            <person name="Pouilly N."/>
            <person name="Raftis F."/>
            <person name="Sallet E."/>
            <person name="Schiex T."/>
            <person name="Thomas J."/>
            <person name="Vandecasteele C."/>
            <person name="Vares D."/>
            <person name="Vear F."/>
            <person name="Vautrin S."/>
            <person name="Crespi M."/>
            <person name="Mangin B."/>
            <person name="Burke J.M."/>
            <person name="Salse J."/>
            <person name="Munos S."/>
            <person name="Vincourt P."/>
            <person name="Rieseberg L.H."/>
            <person name="Langlade N.B."/>
        </authorList>
    </citation>
    <scope>NUCLEOTIDE SEQUENCE [LARGE SCALE GENOMIC DNA]</scope>
    <source>
        <strain evidence="3">cv. SF193</strain>
        <tissue evidence="1">Leaves</tissue>
    </source>
</reference>
<keyword evidence="3" id="KW-1185">Reference proteome</keyword>
<dbReference type="PANTHER" id="PTHR36790">
    <property type="entry name" value="MYELIN TRANSCRIPTION FACTOR"/>
    <property type="match status" value="1"/>
</dbReference>
<dbReference type="PANTHER" id="PTHR36790:SF1">
    <property type="entry name" value="MYELIN TRANSCRIPTION FACTOR"/>
    <property type="match status" value="1"/>
</dbReference>
<evidence type="ECO:0000313" key="1">
    <source>
        <dbReference type="EMBL" id="KAF5775634.1"/>
    </source>
</evidence>
<name>A0A251SXF3_HELAN</name>
<evidence type="ECO:0000313" key="2">
    <source>
        <dbReference type="EMBL" id="OTG03384.1"/>
    </source>
</evidence>
<dbReference type="Gramene" id="mRNA:HanXRQr2_Chr13g0614281">
    <property type="protein sequence ID" value="mRNA:HanXRQr2_Chr13g0614281"/>
    <property type="gene ID" value="HanXRQr2_Chr13g0614281"/>
</dbReference>